<evidence type="ECO:0000313" key="2">
    <source>
        <dbReference type="EnsemblPlants" id="AET3Gv20159000.5"/>
    </source>
</evidence>
<feature type="coiled-coil region" evidence="1">
    <location>
        <begin position="55"/>
        <end position="103"/>
    </location>
</feature>
<keyword evidence="1" id="KW-0175">Coiled coil</keyword>
<dbReference type="EnsemblPlants" id="AET3Gv20159000.5">
    <property type="protein sequence ID" value="AET3Gv20159000.5"/>
    <property type="gene ID" value="AET3Gv20159000"/>
</dbReference>
<dbReference type="Proteomes" id="UP000015105">
    <property type="component" value="Chromosome 3D"/>
</dbReference>
<reference evidence="2" key="3">
    <citation type="journal article" date="2017" name="Nature">
        <title>Genome sequence of the progenitor of the wheat D genome Aegilops tauschii.</title>
        <authorList>
            <person name="Luo M.C."/>
            <person name="Gu Y.Q."/>
            <person name="Puiu D."/>
            <person name="Wang H."/>
            <person name="Twardziok S.O."/>
            <person name="Deal K.R."/>
            <person name="Huo N."/>
            <person name="Zhu T."/>
            <person name="Wang L."/>
            <person name="Wang Y."/>
            <person name="McGuire P.E."/>
            <person name="Liu S."/>
            <person name="Long H."/>
            <person name="Ramasamy R.K."/>
            <person name="Rodriguez J.C."/>
            <person name="Van S.L."/>
            <person name="Yuan L."/>
            <person name="Wang Z."/>
            <person name="Xia Z."/>
            <person name="Xiao L."/>
            <person name="Anderson O.D."/>
            <person name="Ouyang S."/>
            <person name="Liang Y."/>
            <person name="Zimin A.V."/>
            <person name="Pertea G."/>
            <person name="Qi P."/>
            <person name="Bennetzen J.L."/>
            <person name="Dai X."/>
            <person name="Dawson M.W."/>
            <person name="Muller H.G."/>
            <person name="Kugler K."/>
            <person name="Rivarola-Duarte L."/>
            <person name="Spannagl M."/>
            <person name="Mayer K.F.X."/>
            <person name="Lu F.H."/>
            <person name="Bevan M.W."/>
            <person name="Leroy P."/>
            <person name="Li P."/>
            <person name="You F.M."/>
            <person name="Sun Q."/>
            <person name="Liu Z."/>
            <person name="Lyons E."/>
            <person name="Wicker T."/>
            <person name="Salzberg S.L."/>
            <person name="Devos K.M."/>
            <person name="Dvorak J."/>
        </authorList>
    </citation>
    <scope>NUCLEOTIDE SEQUENCE [LARGE SCALE GENOMIC DNA]</scope>
    <source>
        <strain evidence="2">cv. AL8/78</strain>
    </source>
</reference>
<name>A0A453DYM6_AEGTS</name>
<dbReference type="AlphaFoldDB" id="A0A453DYM6"/>
<protein>
    <submittedName>
        <fullName evidence="2">Uncharacterized protein</fullName>
    </submittedName>
</protein>
<sequence>IEEYVSEDNYVGGGFRGKKRKATVTAGKLQTVGSGIPNKNAHGECLRVQNQMLRLQLVRKTKELEAEQIRRLELELHFMKKENEFLKKQLEEFKAENEYYKKTAKPQKTRRLCGFCKEYVDHDFRNCPERRASACSEEDDGSI</sequence>
<accession>A0A453DYM6</accession>
<keyword evidence="3" id="KW-1185">Reference proteome</keyword>
<reference evidence="2" key="5">
    <citation type="journal article" date="2021" name="G3 (Bethesda)">
        <title>Aegilops tauschii genome assembly Aet v5.0 features greater sequence contiguity and improved annotation.</title>
        <authorList>
            <person name="Wang L."/>
            <person name="Zhu T."/>
            <person name="Rodriguez J.C."/>
            <person name="Deal K.R."/>
            <person name="Dubcovsky J."/>
            <person name="McGuire P.E."/>
            <person name="Lux T."/>
            <person name="Spannagl M."/>
            <person name="Mayer K.F.X."/>
            <person name="Baldrich P."/>
            <person name="Meyers B.C."/>
            <person name="Huo N."/>
            <person name="Gu Y.Q."/>
            <person name="Zhou H."/>
            <person name="Devos K.M."/>
            <person name="Bennetzen J.L."/>
            <person name="Unver T."/>
            <person name="Budak H."/>
            <person name="Gulick P.J."/>
            <person name="Galiba G."/>
            <person name="Kalapos B."/>
            <person name="Nelson D.R."/>
            <person name="Li P."/>
            <person name="You F.M."/>
            <person name="Luo M.C."/>
            <person name="Dvorak J."/>
        </authorList>
    </citation>
    <scope>NUCLEOTIDE SEQUENCE [LARGE SCALE GENOMIC DNA]</scope>
    <source>
        <strain evidence="2">cv. AL8/78</strain>
    </source>
</reference>
<proteinExistence type="predicted"/>
<organism evidence="2 3">
    <name type="scientific">Aegilops tauschii subsp. strangulata</name>
    <name type="common">Goatgrass</name>
    <dbReference type="NCBI Taxonomy" id="200361"/>
    <lineage>
        <taxon>Eukaryota</taxon>
        <taxon>Viridiplantae</taxon>
        <taxon>Streptophyta</taxon>
        <taxon>Embryophyta</taxon>
        <taxon>Tracheophyta</taxon>
        <taxon>Spermatophyta</taxon>
        <taxon>Magnoliopsida</taxon>
        <taxon>Liliopsida</taxon>
        <taxon>Poales</taxon>
        <taxon>Poaceae</taxon>
        <taxon>BOP clade</taxon>
        <taxon>Pooideae</taxon>
        <taxon>Triticodae</taxon>
        <taxon>Triticeae</taxon>
        <taxon>Triticinae</taxon>
        <taxon>Aegilops</taxon>
    </lineage>
</organism>
<dbReference type="Gramene" id="AET3Gv20159000.5">
    <property type="protein sequence ID" value="AET3Gv20159000.5"/>
    <property type="gene ID" value="AET3Gv20159000"/>
</dbReference>
<reference evidence="3" key="2">
    <citation type="journal article" date="2017" name="Nat. Plants">
        <title>The Aegilops tauschii genome reveals multiple impacts of transposons.</title>
        <authorList>
            <person name="Zhao G."/>
            <person name="Zou C."/>
            <person name="Li K."/>
            <person name="Wang K."/>
            <person name="Li T."/>
            <person name="Gao L."/>
            <person name="Zhang X."/>
            <person name="Wang H."/>
            <person name="Yang Z."/>
            <person name="Liu X."/>
            <person name="Jiang W."/>
            <person name="Mao L."/>
            <person name="Kong X."/>
            <person name="Jiao Y."/>
            <person name="Jia J."/>
        </authorList>
    </citation>
    <scope>NUCLEOTIDE SEQUENCE [LARGE SCALE GENOMIC DNA]</scope>
    <source>
        <strain evidence="3">cv. AL8/78</strain>
    </source>
</reference>
<evidence type="ECO:0000313" key="3">
    <source>
        <dbReference type="Proteomes" id="UP000015105"/>
    </source>
</evidence>
<reference evidence="3" key="1">
    <citation type="journal article" date="2014" name="Science">
        <title>Ancient hybridizations among the ancestral genomes of bread wheat.</title>
        <authorList>
            <consortium name="International Wheat Genome Sequencing Consortium,"/>
            <person name="Marcussen T."/>
            <person name="Sandve S.R."/>
            <person name="Heier L."/>
            <person name="Spannagl M."/>
            <person name="Pfeifer M."/>
            <person name="Jakobsen K.S."/>
            <person name="Wulff B.B."/>
            <person name="Steuernagel B."/>
            <person name="Mayer K.F."/>
            <person name="Olsen O.A."/>
        </authorList>
    </citation>
    <scope>NUCLEOTIDE SEQUENCE [LARGE SCALE GENOMIC DNA]</scope>
    <source>
        <strain evidence="3">cv. AL8/78</strain>
    </source>
</reference>
<reference evidence="2" key="4">
    <citation type="submission" date="2019-03" db="UniProtKB">
        <authorList>
            <consortium name="EnsemblPlants"/>
        </authorList>
    </citation>
    <scope>IDENTIFICATION</scope>
</reference>
<evidence type="ECO:0000256" key="1">
    <source>
        <dbReference type="SAM" id="Coils"/>
    </source>
</evidence>